<dbReference type="SUPFAM" id="SSF51735">
    <property type="entry name" value="NAD(P)-binding Rossmann-fold domains"/>
    <property type="match status" value="1"/>
</dbReference>
<comment type="similarity">
    <text evidence="1">Belongs to the short-chain dehydrogenases/reductases (SDR) family.</text>
</comment>
<protein>
    <submittedName>
        <fullName evidence="3">SDR family oxidoreductase</fullName>
    </submittedName>
</protein>
<accession>A0A9D1DUY1</accession>
<dbReference type="FunFam" id="3.40.50.720:FF:000084">
    <property type="entry name" value="Short-chain dehydrogenase reductase"/>
    <property type="match status" value="1"/>
</dbReference>
<dbReference type="Pfam" id="PF13561">
    <property type="entry name" value="adh_short_C2"/>
    <property type="match status" value="1"/>
</dbReference>
<gene>
    <name evidence="3" type="ORF">IAB38_04750</name>
</gene>
<sequence length="301" mass="33310">MFNKFDTIRPYTKGETCRTFPVYYPPQHQDIQPGMEYLMKPLPVFDDSNYRGSGKLKDKVAIITGGDSGIGRAVAVFFAKEGAKLVLVYYNEERDANDTKDYIERLGGEVLLIHGDLKNKDFSNFIVNETLDCYGKIDILVNNAGVQYFADNLTDISNEQFDYTMKSNIYSMFYLTKAVLPYLKSGSSIINTTSITTYNGEGDLIDYVTSKGAIVGFTRALATNLAPKNIRVNAVAPGPFWTALQPASRKAKDIPTFGSTGPMKRAGQPYEIAAIYVYLASNDSTYTTGQVIHVNGGEYKG</sequence>
<proteinExistence type="inferred from homology"/>
<comment type="caution">
    <text evidence="3">The sequence shown here is derived from an EMBL/GenBank/DDBJ whole genome shotgun (WGS) entry which is preliminary data.</text>
</comment>
<keyword evidence="2" id="KW-0560">Oxidoreductase</keyword>
<dbReference type="PRINTS" id="PR00081">
    <property type="entry name" value="GDHRDH"/>
</dbReference>
<evidence type="ECO:0000313" key="4">
    <source>
        <dbReference type="Proteomes" id="UP000824232"/>
    </source>
</evidence>
<dbReference type="PANTHER" id="PTHR48107:SF16">
    <property type="entry name" value="NADPH-DEPENDENT ALDEHYDE REDUCTASE 1, CHLOROPLASTIC"/>
    <property type="match status" value="1"/>
</dbReference>
<dbReference type="EMBL" id="DVHC01000050">
    <property type="protein sequence ID" value="HIR59341.1"/>
    <property type="molecule type" value="Genomic_DNA"/>
</dbReference>
<reference evidence="3" key="1">
    <citation type="submission" date="2020-10" db="EMBL/GenBank/DDBJ databases">
        <authorList>
            <person name="Gilroy R."/>
        </authorList>
    </citation>
    <scope>NUCLEOTIDE SEQUENCE</scope>
    <source>
        <strain evidence="3">CHK184-20233</strain>
    </source>
</reference>
<dbReference type="PRINTS" id="PR00080">
    <property type="entry name" value="SDRFAMILY"/>
</dbReference>
<reference evidence="3" key="2">
    <citation type="journal article" date="2021" name="PeerJ">
        <title>Extensive microbial diversity within the chicken gut microbiome revealed by metagenomics and culture.</title>
        <authorList>
            <person name="Gilroy R."/>
            <person name="Ravi A."/>
            <person name="Getino M."/>
            <person name="Pursley I."/>
            <person name="Horton D.L."/>
            <person name="Alikhan N.F."/>
            <person name="Baker D."/>
            <person name="Gharbi K."/>
            <person name="Hall N."/>
            <person name="Watson M."/>
            <person name="Adriaenssens E.M."/>
            <person name="Foster-Nyarko E."/>
            <person name="Jarju S."/>
            <person name="Secka A."/>
            <person name="Antonio M."/>
            <person name="Oren A."/>
            <person name="Chaudhuri R.R."/>
            <person name="La Ragione R."/>
            <person name="Hildebrand F."/>
            <person name="Pallen M.J."/>
        </authorList>
    </citation>
    <scope>NUCLEOTIDE SEQUENCE</scope>
    <source>
        <strain evidence="3">CHK184-20233</strain>
    </source>
</reference>
<name>A0A9D1DUY1_9FIRM</name>
<dbReference type="GO" id="GO:0008206">
    <property type="term" value="P:bile acid metabolic process"/>
    <property type="evidence" value="ECO:0007669"/>
    <property type="project" value="UniProtKB-ARBA"/>
</dbReference>
<evidence type="ECO:0000256" key="2">
    <source>
        <dbReference type="ARBA" id="ARBA00023002"/>
    </source>
</evidence>
<dbReference type="GO" id="GO:0016614">
    <property type="term" value="F:oxidoreductase activity, acting on CH-OH group of donors"/>
    <property type="evidence" value="ECO:0007669"/>
    <property type="project" value="UniProtKB-ARBA"/>
</dbReference>
<dbReference type="PANTHER" id="PTHR48107">
    <property type="entry name" value="NADPH-DEPENDENT ALDEHYDE REDUCTASE-LIKE PROTEIN, CHLOROPLASTIC-RELATED"/>
    <property type="match status" value="1"/>
</dbReference>
<evidence type="ECO:0000256" key="1">
    <source>
        <dbReference type="ARBA" id="ARBA00006484"/>
    </source>
</evidence>
<dbReference type="PROSITE" id="PS00061">
    <property type="entry name" value="ADH_SHORT"/>
    <property type="match status" value="1"/>
</dbReference>
<dbReference type="Gene3D" id="3.40.50.720">
    <property type="entry name" value="NAD(P)-binding Rossmann-like Domain"/>
    <property type="match status" value="1"/>
</dbReference>
<dbReference type="Proteomes" id="UP000824232">
    <property type="component" value="Unassembled WGS sequence"/>
</dbReference>
<dbReference type="InterPro" id="IPR036291">
    <property type="entry name" value="NAD(P)-bd_dom_sf"/>
</dbReference>
<evidence type="ECO:0000313" key="3">
    <source>
        <dbReference type="EMBL" id="HIR59341.1"/>
    </source>
</evidence>
<dbReference type="InterPro" id="IPR020904">
    <property type="entry name" value="Sc_DH/Rdtase_CS"/>
</dbReference>
<dbReference type="AlphaFoldDB" id="A0A9D1DUY1"/>
<organism evidence="3 4">
    <name type="scientific">Candidatus Onthousia excrementipullorum</name>
    <dbReference type="NCBI Taxonomy" id="2840884"/>
    <lineage>
        <taxon>Bacteria</taxon>
        <taxon>Bacillati</taxon>
        <taxon>Bacillota</taxon>
        <taxon>Bacilli</taxon>
        <taxon>Candidatus Onthousia</taxon>
    </lineage>
</organism>
<dbReference type="InterPro" id="IPR002347">
    <property type="entry name" value="SDR_fam"/>
</dbReference>